<organism evidence="1 2">
    <name type="scientific">Dreissena polymorpha</name>
    <name type="common">Zebra mussel</name>
    <name type="synonym">Mytilus polymorpha</name>
    <dbReference type="NCBI Taxonomy" id="45954"/>
    <lineage>
        <taxon>Eukaryota</taxon>
        <taxon>Metazoa</taxon>
        <taxon>Spiralia</taxon>
        <taxon>Lophotrochozoa</taxon>
        <taxon>Mollusca</taxon>
        <taxon>Bivalvia</taxon>
        <taxon>Autobranchia</taxon>
        <taxon>Heteroconchia</taxon>
        <taxon>Euheterodonta</taxon>
        <taxon>Imparidentia</taxon>
        <taxon>Neoheterodontei</taxon>
        <taxon>Myida</taxon>
        <taxon>Dreissenoidea</taxon>
        <taxon>Dreissenidae</taxon>
        <taxon>Dreissena</taxon>
    </lineage>
</organism>
<sequence>MGLHNRAKDKNAHFGGLEWKESLEMRFHVVTGAERQLQINASFLKGVSGTSSGDTASRRILNTIHIIDPSYQLRCTAYMLGNKEKPVKCQLPLPTKHELYVSGRGAINTNCTGNCSTARI</sequence>
<dbReference type="EMBL" id="JAIWYP010000001">
    <property type="protein sequence ID" value="KAH3879753.1"/>
    <property type="molecule type" value="Genomic_DNA"/>
</dbReference>
<name>A0A9D4MM66_DREPO</name>
<comment type="caution">
    <text evidence="1">The sequence shown here is derived from an EMBL/GenBank/DDBJ whole genome shotgun (WGS) entry which is preliminary data.</text>
</comment>
<gene>
    <name evidence="1" type="ORF">DPMN_003659</name>
</gene>
<protein>
    <submittedName>
        <fullName evidence="1">Uncharacterized protein</fullName>
    </submittedName>
</protein>
<keyword evidence="2" id="KW-1185">Reference proteome</keyword>
<reference evidence="1" key="2">
    <citation type="submission" date="2020-11" db="EMBL/GenBank/DDBJ databases">
        <authorList>
            <person name="McCartney M.A."/>
            <person name="Auch B."/>
            <person name="Kono T."/>
            <person name="Mallez S."/>
            <person name="Becker A."/>
            <person name="Gohl D.M."/>
            <person name="Silverstein K.A.T."/>
            <person name="Koren S."/>
            <person name="Bechman K.B."/>
            <person name="Herman A."/>
            <person name="Abrahante J.E."/>
            <person name="Garbe J."/>
        </authorList>
    </citation>
    <scope>NUCLEOTIDE SEQUENCE</scope>
    <source>
        <strain evidence="1">Duluth1</strain>
        <tissue evidence="1">Whole animal</tissue>
    </source>
</reference>
<reference evidence="1" key="1">
    <citation type="journal article" date="2019" name="bioRxiv">
        <title>The Genome of the Zebra Mussel, Dreissena polymorpha: A Resource for Invasive Species Research.</title>
        <authorList>
            <person name="McCartney M.A."/>
            <person name="Auch B."/>
            <person name="Kono T."/>
            <person name="Mallez S."/>
            <person name="Zhang Y."/>
            <person name="Obille A."/>
            <person name="Becker A."/>
            <person name="Abrahante J.E."/>
            <person name="Garbe J."/>
            <person name="Badalamenti J.P."/>
            <person name="Herman A."/>
            <person name="Mangelson H."/>
            <person name="Liachko I."/>
            <person name="Sullivan S."/>
            <person name="Sone E.D."/>
            <person name="Koren S."/>
            <person name="Silverstein K.A.T."/>
            <person name="Beckman K.B."/>
            <person name="Gohl D.M."/>
        </authorList>
    </citation>
    <scope>NUCLEOTIDE SEQUENCE</scope>
    <source>
        <strain evidence="1">Duluth1</strain>
        <tissue evidence="1">Whole animal</tissue>
    </source>
</reference>
<accession>A0A9D4MM66</accession>
<dbReference type="Proteomes" id="UP000828390">
    <property type="component" value="Unassembled WGS sequence"/>
</dbReference>
<dbReference type="AlphaFoldDB" id="A0A9D4MM66"/>
<evidence type="ECO:0000313" key="1">
    <source>
        <dbReference type="EMBL" id="KAH3879753.1"/>
    </source>
</evidence>
<evidence type="ECO:0000313" key="2">
    <source>
        <dbReference type="Proteomes" id="UP000828390"/>
    </source>
</evidence>
<proteinExistence type="predicted"/>